<evidence type="ECO:0000256" key="5">
    <source>
        <dbReference type="ARBA" id="ARBA00022989"/>
    </source>
</evidence>
<keyword evidence="5 7" id="KW-1133">Transmembrane helix</keyword>
<evidence type="ECO:0000256" key="3">
    <source>
        <dbReference type="ARBA" id="ARBA00022475"/>
    </source>
</evidence>
<evidence type="ECO:0000256" key="7">
    <source>
        <dbReference type="RuleBase" id="RU365041"/>
    </source>
</evidence>
<dbReference type="AlphaFoldDB" id="A0A4Y7XF90"/>
<comment type="subcellular location">
    <subcellularLocation>
        <location evidence="7">Cell inner membrane</location>
        <topology evidence="7">Multi-pass membrane protein</topology>
    </subcellularLocation>
    <subcellularLocation>
        <location evidence="1">Cell membrane</location>
        <topology evidence="1">Multi-pass membrane protein</topology>
    </subcellularLocation>
</comment>
<feature type="domain" description="MgtC/SapB/SrpB/YhiD N-terminal" evidence="8">
    <location>
        <begin position="13"/>
        <end position="144"/>
    </location>
</feature>
<proteinExistence type="inferred from homology"/>
<evidence type="ECO:0000256" key="4">
    <source>
        <dbReference type="ARBA" id="ARBA00022692"/>
    </source>
</evidence>
<protein>
    <recommendedName>
        <fullName evidence="7">Protein MgtC</fullName>
    </recommendedName>
</protein>
<keyword evidence="10" id="KW-1185">Reference proteome</keyword>
<dbReference type="OrthoDB" id="9811198at2"/>
<evidence type="ECO:0000256" key="1">
    <source>
        <dbReference type="ARBA" id="ARBA00004651"/>
    </source>
</evidence>
<feature type="transmembrane region" description="Helical" evidence="7">
    <location>
        <begin position="106"/>
        <end position="139"/>
    </location>
</feature>
<evidence type="ECO:0000259" key="8">
    <source>
        <dbReference type="Pfam" id="PF02308"/>
    </source>
</evidence>
<name>A0A4Y7XF90_9GAMM</name>
<evidence type="ECO:0000313" key="9">
    <source>
        <dbReference type="EMBL" id="TEU30502.1"/>
    </source>
</evidence>
<evidence type="ECO:0000256" key="2">
    <source>
        <dbReference type="ARBA" id="ARBA00009298"/>
    </source>
</evidence>
<dbReference type="PANTHER" id="PTHR33778">
    <property type="entry name" value="PROTEIN MGTC"/>
    <property type="match status" value="1"/>
</dbReference>
<evidence type="ECO:0000256" key="6">
    <source>
        <dbReference type="ARBA" id="ARBA00023136"/>
    </source>
</evidence>
<reference evidence="9 10" key="1">
    <citation type="submission" date="2019-03" db="EMBL/GenBank/DDBJ databases">
        <title>Alkanindiges illinoisensis: a potential pathogenic isolated from ascites of a gastric cancer patient with abdominal metastasis.</title>
        <authorList>
            <person name="Hu X."/>
            <person name="Yang B."/>
            <person name="Yan X."/>
            <person name="Lin L."/>
            <person name="Zhao H."/>
            <person name="Zhou F."/>
            <person name="Su B."/>
            <person name="Chen J."/>
            <person name="Rui Y."/>
            <person name="Wang Q."/>
            <person name="Zheng L."/>
        </authorList>
    </citation>
    <scope>NUCLEOTIDE SEQUENCE [LARGE SCALE GENOMIC DNA]</scope>
    <source>
        <strain evidence="9 10">NFYY 23406</strain>
    </source>
</reference>
<keyword evidence="6 7" id="KW-0472">Membrane</keyword>
<dbReference type="PANTHER" id="PTHR33778:SF1">
    <property type="entry name" value="MAGNESIUM TRANSPORTER YHID-RELATED"/>
    <property type="match status" value="1"/>
</dbReference>
<sequence length="230" mass="25377">MNESEYINILVHLISALVAGAAIGLERSFHGRPAGFRTHTLVCLTSSLLMLVTLYQSQWMPGITHDMIRIDPTRTAQGIMTGIGFLGAGVIFKEGLSVRGLTTAASIWITAAIGILMGIGFFFPAIIATVLTVGILSVFRRIESLMPSQIYAHHWIRFARHQVLDETELRTMLKNYGFSVNAMSYHADQDDSFRYQMTVSTLKAENLNLLSHALLKMENVEGFGLSPTGD</sequence>
<comment type="caution">
    <text evidence="9">The sequence shown here is derived from an EMBL/GenBank/DDBJ whole genome shotgun (WGS) entry which is preliminary data.</text>
</comment>
<dbReference type="InterPro" id="IPR003416">
    <property type="entry name" value="MgtC/SapB/SrpB/YhiD_fam"/>
</dbReference>
<accession>A0A4Y7XF90</accession>
<keyword evidence="4 7" id="KW-0812">Transmembrane</keyword>
<gene>
    <name evidence="9" type="ORF">E2B99_01440</name>
</gene>
<dbReference type="InterPro" id="IPR049177">
    <property type="entry name" value="MgtC_SapB_SrpB_YhiD_N"/>
</dbReference>
<comment type="similarity">
    <text evidence="2 7">Belongs to the MgtC/SapB family.</text>
</comment>
<dbReference type="EMBL" id="SNTY01000007">
    <property type="protein sequence ID" value="TEU30502.1"/>
    <property type="molecule type" value="Genomic_DNA"/>
</dbReference>
<evidence type="ECO:0000313" key="10">
    <source>
        <dbReference type="Proteomes" id="UP000297834"/>
    </source>
</evidence>
<dbReference type="GO" id="GO:0005886">
    <property type="term" value="C:plasma membrane"/>
    <property type="evidence" value="ECO:0007669"/>
    <property type="project" value="UniProtKB-SubCell"/>
</dbReference>
<feature type="transmembrane region" description="Helical" evidence="7">
    <location>
        <begin position="36"/>
        <end position="55"/>
    </location>
</feature>
<keyword evidence="7" id="KW-0997">Cell inner membrane</keyword>
<dbReference type="Pfam" id="PF02308">
    <property type="entry name" value="MgtC"/>
    <property type="match status" value="1"/>
</dbReference>
<dbReference type="STRING" id="1120977.GCA_000619845_00756"/>
<organism evidence="9 10">
    <name type="scientific">Alkanindiges illinoisensis</name>
    <dbReference type="NCBI Taxonomy" id="197183"/>
    <lineage>
        <taxon>Bacteria</taxon>
        <taxon>Pseudomonadati</taxon>
        <taxon>Pseudomonadota</taxon>
        <taxon>Gammaproteobacteria</taxon>
        <taxon>Moraxellales</taxon>
        <taxon>Moraxellaceae</taxon>
        <taxon>Alkanindiges</taxon>
    </lineage>
</organism>
<dbReference type="Proteomes" id="UP000297834">
    <property type="component" value="Unassembled WGS sequence"/>
</dbReference>
<keyword evidence="3" id="KW-1003">Cell membrane</keyword>
<dbReference type="RefSeq" id="WP_134243226.1">
    <property type="nucleotide sequence ID" value="NZ_SNTY01000007.1"/>
</dbReference>
<dbReference type="PRINTS" id="PR01837">
    <property type="entry name" value="MGTCSAPBPROT"/>
</dbReference>
<feature type="transmembrane region" description="Helical" evidence="7">
    <location>
        <begin position="6"/>
        <end position="24"/>
    </location>
</feature>